<protein>
    <submittedName>
        <fullName evidence="2">Uncharacterized protein</fullName>
    </submittedName>
</protein>
<feature type="region of interest" description="Disordered" evidence="1">
    <location>
        <begin position="1"/>
        <end position="20"/>
    </location>
</feature>
<evidence type="ECO:0000256" key="1">
    <source>
        <dbReference type="SAM" id="MobiDB-lite"/>
    </source>
</evidence>
<feature type="region of interest" description="Disordered" evidence="1">
    <location>
        <begin position="61"/>
        <end position="90"/>
    </location>
</feature>
<reference evidence="2 3" key="1">
    <citation type="journal article" date="2015" name="Proc. Natl. Acad. Sci. U.S.A.">
        <title>The resurrection genome of Boea hygrometrica: A blueprint for survival of dehydration.</title>
        <authorList>
            <person name="Xiao L."/>
            <person name="Yang G."/>
            <person name="Zhang L."/>
            <person name="Yang X."/>
            <person name="Zhao S."/>
            <person name="Ji Z."/>
            <person name="Zhou Q."/>
            <person name="Hu M."/>
            <person name="Wang Y."/>
            <person name="Chen M."/>
            <person name="Xu Y."/>
            <person name="Jin H."/>
            <person name="Xiao X."/>
            <person name="Hu G."/>
            <person name="Bao F."/>
            <person name="Hu Y."/>
            <person name="Wan P."/>
            <person name="Li L."/>
            <person name="Deng X."/>
            <person name="Kuang T."/>
            <person name="Xiang C."/>
            <person name="Zhu J.K."/>
            <person name="Oliver M.J."/>
            <person name="He Y."/>
        </authorList>
    </citation>
    <scope>NUCLEOTIDE SEQUENCE [LARGE SCALE GENOMIC DNA]</scope>
    <source>
        <strain evidence="3">cv. XS01</strain>
    </source>
</reference>
<feature type="compositionally biased region" description="Polar residues" evidence="1">
    <location>
        <begin position="119"/>
        <end position="133"/>
    </location>
</feature>
<dbReference type="AlphaFoldDB" id="A0A2Z7BR63"/>
<sequence length="207" mass="23055">MGNTDPNNKSRKRNTRSSLNQSINWQLISSLYTTHSQSAGGNHRSVIIGARQPITARRQTLVSDSHRSDDSVGLFGNDSRVGQSQRGTQSGYQIKSVNQAQDGTVDLTACEQISPNLKITRPKTSSNKSVQGTNHKKNKAQTTRKLTQKMETHGATYCPKLSSFALLSEFKTASEVGIKRKVVSRGFQRYQELEKRRSESTGNRDRK</sequence>
<proteinExistence type="predicted"/>
<accession>A0A2Z7BR63</accession>
<keyword evidence="3" id="KW-1185">Reference proteome</keyword>
<gene>
    <name evidence="2" type="ORF">F511_18047</name>
</gene>
<feature type="compositionally biased region" description="Polar residues" evidence="1">
    <location>
        <begin position="80"/>
        <end position="90"/>
    </location>
</feature>
<dbReference type="Proteomes" id="UP000250235">
    <property type="component" value="Unassembled WGS sequence"/>
</dbReference>
<organism evidence="2 3">
    <name type="scientific">Dorcoceras hygrometricum</name>
    <dbReference type="NCBI Taxonomy" id="472368"/>
    <lineage>
        <taxon>Eukaryota</taxon>
        <taxon>Viridiplantae</taxon>
        <taxon>Streptophyta</taxon>
        <taxon>Embryophyta</taxon>
        <taxon>Tracheophyta</taxon>
        <taxon>Spermatophyta</taxon>
        <taxon>Magnoliopsida</taxon>
        <taxon>eudicotyledons</taxon>
        <taxon>Gunneridae</taxon>
        <taxon>Pentapetalae</taxon>
        <taxon>asterids</taxon>
        <taxon>lamiids</taxon>
        <taxon>Lamiales</taxon>
        <taxon>Gesneriaceae</taxon>
        <taxon>Didymocarpoideae</taxon>
        <taxon>Trichosporeae</taxon>
        <taxon>Loxocarpinae</taxon>
        <taxon>Dorcoceras</taxon>
    </lineage>
</organism>
<evidence type="ECO:0000313" key="2">
    <source>
        <dbReference type="EMBL" id="KZV36874.1"/>
    </source>
</evidence>
<name>A0A2Z7BR63_9LAMI</name>
<dbReference type="EMBL" id="KV003191">
    <property type="protein sequence ID" value="KZV36874.1"/>
    <property type="molecule type" value="Genomic_DNA"/>
</dbReference>
<feature type="region of interest" description="Disordered" evidence="1">
    <location>
        <begin position="119"/>
        <end position="144"/>
    </location>
</feature>
<evidence type="ECO:0000313" key="3">
    <source>
        <dbReference type="Proteomes" id="UP000250235"/>
    </source>
</evidence>